<protein>
    <submittedName>
        <fullName evidence="1">Uncharacterized protein</fullName>
    </submittedName>
</protein>
<dbReference type="Proteomes" id="UP000324159">
    <property type="component" value="Unassembled WGS sequence"/>
</dbReference>
<accession>A0A5D3WHD2</accession>
<proteinExistence type="predicted"/>
<gene>
    <name evidence="1" type="ORF">EDC39_11224</name>
</gene>
<reference evidence="1 2" key="1">
    <citation type="submission" date="2019-07" db="EMBL/GenBank/DDBJ databases">
        <title>Genomic Encyclopedia of Type Strains, Phase IV (KMG-IV): sequencing the most valuable type-strain genomes for metagenomic binning, comparative biology and taxonomic classification.</title>
        <authorList>
            <person name="Goeker M."/>
        </authorList>
    </citation>
    <scope>NUCLEOTIDE SEQUENCE [LARGE SCALE GENOMIC DNA]</scope>
    <source>
        <strain evidence="1 2">SS015</strain>
    </source>
</reference>
<evidence type="ECO:0000313" key="1">
    <source>
        <dbReference type="EMBL" id="TYO96736.1"/>
    </source>
</evidence>
<comment type="caution">
    <text evidence="1">The sequence shown here is derived from an EMBL/GenBank/DDBJ whole genome shotgun (WGS) entry which is preliminary data.</text>
</comment>
<keyword evidence="2" id="KW-1185">Reference proteome</keyword>
<name>A0A5D3WHD2_9BACT</name>
<organism evidence="1 2">
    <name type="scientific">Geothermobacter ehrlichii</name>
    <dbReference type="NCBI Taxonomy" id="213224"/>
    <lineage>
        <taxon>Bacteria</taxon>
        <taxon>Pseudomonadati</taxon>
        <taxon>Thermodesulfobacteriota</taxon>
        <taxon>Desulfuromonadia</taxon>
        <taxon>Desulfuromonadales</taxon>
        <taxon>Geothermobacteraceae</taxon>
        <taxon>Geothermobacter</taxon>
    </lineage>
</organism>
<evidence type="ECO:0000313" key="2">
    <source>
        <dbReference type="Proteomes" id="UP000324159"/>
    </source>
</evidence>
<sequence length="352" mass="41486">MLYRIVCWLFALSALYLFYIGQVSIGNSCLLGSFFMYFKYKTRQIYHNLKYNMIAIACNVHIEIELDIENILSNEIIKNIVEKRKGDGCFQEVHELWKKQILDTFIKTRNQESHTYKLTYDVVGGALLLENNEIKSDGLIYHEIFLPRTEDDIENVDLIYKPEGVPYCGLLLRVFIKNGVLRLQAGRFGAFSQDVIQEKLFGEKDHSKYIEFITIASFPLIYFPEIIQLPDFNFQNMVFEIDRDYFNSSSGASFSNYKTATKEINNYYKIITYGRSENMISSLRRNMVINKFAKKRDSWLREEGYVCLKHADHSFSYKNDCMTISVANNRYIKQNKILNDMFNWSEYSSFDW</sequence>
<dbReference type="AlphaFoldDB" id="A0A5D3WHD2"/>
<dbReference type="EMBL" id="VNIB01000012">
    <property type="protein sequence ID" value="TYO96736.1"/>
    <property type="molecule type" value="Genomic_DNA"/>
</dbReference>
<dbReference type="RefSeq" id="WP_187426776.1">
    <property type="nucleotide sequence ID" value="NZ_VNIB01000012.1"/>
</dbReference>